<dbReference type="VEuPathDB" id="FungiDB:TSTA_099170"/>
<keyword evidence="5" id="KW-1185">Reference proteome</keyword>
<dbReference type="InterPro" id="IPR036928">
    <property type="entry name" value="AS_sf"/>
</dbReference>
<evidence type="ECO:0000313" key="5">
    <source>
        <dbReference type="Proteomes" id="UP000001745"/>
    </source>
</evidence>
<dbReference type="PANTHER" id="PTHR46072">
    <property type="entry name" value="AMIDASE-RELATED-RELATED"/>
    <property type="match status" value="1"/>
</dbReference>
<sequence length="386" mass="43098">MTQTTWQKVEIKIFQAKNNIPLEWRLPSSYLEVLQDACQSVLGIPHRCGILSEMEIHVTEAFDETALFEKPASRGLTAVEVTTAFCKRAAIAHQLTYCLTETFFDTALRRARELDDHLEATGKTTGPLHGLPISVKECYNIAVGFKPSASQVPYGNIGSAARLEMARFLPCAGSLSHTVRDVELLLRVVLNSNAADLDDNALGVPWNATRQRPSLRAGVLPEDALYRLASSNAACSEKCSDQHFKADVIHLRGKDLAFRFFNMNPDRTALSHVKNGDEPFIPSLKSTYDLDKNAPEPQLLELYQLNVSKAKLLTRMRQVFVENKVDPVSYHSEGQMHLKTPNLSETFRTRRSEVEGAPCHIQLTGKPMRDEDLIQDALIVEKVLQG</sequence>
<dbReference type="EMBL" id="EQ962658">
    <property type="protein sequence ID" value="EED13664.1"/>
    <property type="molecule type" value="Genomic_DNA"/>
</dbReference>
<dbReference type="RefSeq" id="XP_002485902.1">
    <property type="nucleotide sequence ID" value="XM_002485857.1"/>
</dbReference>
<dbReference type="InParanoid" id="B8MMB0"/>
<dbReference type="Gene3D" id="3.90.1300.10">
    <property type="entry name" value="Amidase signature (AS) domain"/>
    <property type="match status" value="2"/>
</dbReference>
<dbReference type="GO" id="GO:0016787">
    <property type="term" value="F:hydrolase activity"/>
    <property type="evidence" value="ECO:0007669"/>
    <property type="project" value="UniProtKB-KW"/>
</dbReference>
<evidence type="ECO:0000313" key="4">
    <source>
        <dbReference type="EMBL" id="EED13664.1"/>
    </source>
</evidence>
<reference evidence="5" key="1">
    <citation type="journal article" date="2015" name="Genome Announc.">
        <title>Genome sequence of the AIDS-associated pathogen Penicillium marneffei (ATCC18224) and its near taxonomic relative Talaromyces stipitatus (ATCC10500).</title>
        <authorList>
            <person name="Nierman W.C."/>
            <person name="Fedorova-Abrams N.D."/>
            <person name="Andrianopoulos A."/>
        </authorList>
    </citation>
    <scope>NUCLEOTIDE SEQUENCE [LARGE SCALE GENOMIC DNA]</scope>
    <source>
        <strain evidence="5">ATCC 10500 / CBS 375.48 / QM 6759 / NRRL 1006</strain>
    </source>
</reference>
<evidence type="ECO:0000256" key="1">
    <source>
        <dbReference type="ARBA" id="ARBA00009199"/>
    </source>
</evidence>
<dbReference type="SUPFAM" id="SSF75304">
    <property type="entry name" value="Amidase signature (AS) enzymes"/>
    <property type="match status" value="1"/>
</dbReference>
<accession>B8MMB0</accession>
<name>B8MMB0_TALSN</name>
<gene>
    <name evidence="4" type="ORF">TSTA_099170</name>
</gene>
<dbReference type="PhylomeDB" id="B8MMB0"/>
<dbReference type="PANTHER" id="PTHR46072:SF11">
    <property type="entry name" value="AMIDASE-RELATED"/>
    <property type="match status" value="1"/>
</dbReference>
<dbReference type="Pfam" id="PF01425">
    <property type="entry name" value="Amidase"/>
    <property type="match status" value="1"/>
</dbReference>
<dbReference type="AlphaFoldDB" id="B8MMB0"/>
<organism evidence="4 5">
    <name type="scientific">Talaromyces stipitatus (strain ATCC 10500 / CBS 375.48 / QM 6759 / NRRL 1006)</name>
    <name type="common">Penicillium stipitatum</name>
    <dbReference type="NCBI Taxonomy" id="441959"/>
    <lineage>
        <taxon>Eukaryota</taxon>
        <taxon>Fungi</taxon>
        <taxon>Dikarya</taxon>
        <taxon>Ascomycota</taxon>
        <taxon>Pezizomycotina</taxon>
        <taxon>Eurotiomycetes</taxon>
        <taxon>Eurotiomycetidae</taxon>
        <taxon>Eurotiales</taxon>
        <taxon>Trichocomaceae</taxon>
        <taxon>Talaromyces</taxon>
        <taxon>Talaromyces sect. Talaromyces</taxon>
    </lineage>
</organism>
<dbReference type="OrthoDB" id="6428749at2759"/>
<dbReference type="HOGENOM" id="CLU_009600_9_2_1"/>
<evidence type="ECO:0000259" key="3">
    <source>
        <dbReference type="Pfam" id="PF01425"/>
    </source>
</evidence>
<feature type="domain" description="Amidase" evidence="3">
    <location>
        <begin position="80"/>
        <end position="141"/>
    </location>
</feature>
<dbReference type="InterPro" id="IPR023631">
    <property type="entry name" value="Amidase_dom"/>
</dbReference>
<comment type="similarity">
    <text evidence="1">Belongs to the amidase family.</text>
</comment>
<protein>
    <submittedName>
        <fullName evidence="4">Fatty-acid amide hydrolase, putative</fullName>
    </submittedName>
</protein>
<dbReference type="OMA" id="NNIPLEW"/>
<dbReference type="Proteomes" id="UP000001745">
    <property type="component" value="Unassembled WGS sequence"/>
</dbReference>
<dbReference type="STRING" id="441959.B8MMB0"/>
<dbReference type="eggNOG" id="KOG1212">
    <property type="taxonomic scope" value="Eukaryota"/>
</dbReference>
<evidence type="ECO:0000256" key="2">
    <source>
        <dbReference type="ARBA" id="ARBA00022801"/>
    </source>
</evidence>
<proteinExistence type="inferred from homology"/>
<dbReference type="GeneID" id="8103995"/>
<keyword evidence="2 4" id="KW-0378">Hydrolase</keyword>